<keyword evidence="2" id="KW-0238">DNA-binding</keyword>
<evidence type="ECO:0000256" key="4">
    <source>
        <dbReference type="SAM" id="MobiDB-lite"/>
    </source>
</evidence>
<dbReference type="SMART" id="SM00342">
    <property type="entry name" value="HTH_ARAC"/>
    <property type="match status" value="1"/>
</dbReference>
<evidence type="ECO:0000256" key="3">
    <source>
        <dbReference type="ARBA" id="ARBA00023163"/>
    </source>
</evidence>
<reference evidence="6 7" key="1">
    <citation type="submission" date="2020-04" db="EMBL/GenBank/DDBJ databases">
        <title>Thermobifida alba genome sequencing and assembly.</title>
        <authorList>
            <person name="Luzics S."/>
            <person name="Horvath B."/>
            <person name="Nagy I."/>
            <person name="Toth A."/>
            <person name="Nagy I."/>
            <person name="Kukolya J."/>
        </authorList>
    </citation>
    <scope>NUCLEOTIDE SEQUENCE [LARGE SCALE GENOMIC DNA]</scope>
    <source>
        <strain evidence="6 7">DSM 43795</strain>
    </source>
</reference>
<dbReference type="PANTHER" id="PTHR46796">
    <property type="entry name" value="HTH-TYPE TRANSCRIPTIONAL ACTIVATOR RHAS-RELATED"/>
    <property type="match status" value="1"/>
</dbReference>
<protein>
    <submittedName>
        <fullName evidence="6">Helix-turn-helix transcriptional regulator</fullName>
    </submittedName>
</protein>
<evidence type="ECO:0000256" key="1">
    <source>
        <dbReference type="ARBA" id="ARBA00023015"/>
    </source>
</evidence>
<gene>
    <name evidence="6" type="ORF">FOF52_05125</name>
</gene>
<feature type="region of interest" description="Disordered" evidence="4">
    <location>
        <begin position="1"/>
        <end position="44"/>
    </location>
</feature>
<keyword evidence="7" id="KW-1185">Reference proteome</keyword>
<keyword evidence="1" id="KW-0805">Transcription regulation</keyword>
<sequence>MFRQRRCSPLPGSRPAGQPQRRSDTVSASSAPRAPGPSTGWAVARPHPVLRPLVARYVGYTRHAVPLTVHRGLPSRHVTLVIVVDAPVRMLGGPTPDGGPMTVRTGASGLHLGPALIRQDSHQRGLSLLHPLGVRALLGVSAAELARTTVEAADLPVPWGGRLADRLAEAATWTEAFAVLDEELAAAVRPARSAPEIHRAWRALLASGGTRPVAAIAAEVGWSRRHLTERFAREVGVPPKQAARLMRFERSVAAIRAGGHHALATVAADCGYDDQAHLTNEWRTLVGCSPTVWIREELPFLQDPFAEVGHDPGHE</sequence>
<name>A0ABY4L1S7_THEAE</name>
<dbReference type="PANTHER" id="PTHR46796:SF15">
    <property type="entry name" value="BLL1074 PROTEIN"/>
    <property type="match status" value="1"/>
</dbReference>
<proteinExistence type="predicted"/>
<dbReference type="Gene3D" id="1.10.10.60">
    <property type="entry name" value="Homeodomain-like"/>
    <property type="match status" value="1"/>
</dbReference>
<feature type="compositionally biased region" description="Low complexity" evidence="4">
    <location>
        <begin position="27"/>
        <end position="38"/>
    </location>
</feature>
<dbReference type="Pfam" id="PF12833">
    <property type="entry name" value="HTH_18"/>
    <property type="match status" value="1"/>
</dbReference>
<dbReference type="EMBL" id="CP051627">
    <property type="protein sequence ID" value="UPT20423.1"/>
    <property type="molecule type" value="Genomic_DNA"/>
</dbReference>
<dbReference type="InterPro" id="IPR018060">
    <property type="entry name" value="HTH_AraC"/>
</dbReference>
<accession>A0ABY4L1S7</accession>
<dbReference type="InterPro" id="IPR009057">
    <property type="entry name" value="Homeodomain-like_sf"/>
</dbReference>
<evidence type="ECO:0000259" key="5">
    <source>
        <dbReference type="PROSITE" id="PS01124"/>
    </source>
</evidence>
<dbReference type="PROSITE" id="PS01124">
    <property type="entry name" value="HTH_ARAC_FAMILY_2"/>
    <property type="match status" value="1"/>
</dbReference>
<dbReference type="InterPro" id="IPR050204">
    <property type="entry name" value="AraC_XylS_family_regulators"/>
</dbReference>
<feature type="domain" description="HTH araC/xylS-type" evidence="5">
    <location>
        <begin position="213"/>
        <end position="296"/>
    </location>
</feature>
<evidence type="ECO:0000313" key="6">
    <source>
        <dbReference type="EMBL" id="UPT20423.1"/>
    </source>
</evidence>
<dbReference type="Proteomes" id="UP000832041">
    <property type="component" value="Chromosome"/>
</dbReference>
<evidence type="ECO:0000256" key="2">
    <source>
        <dbReference type="ARBA" id="ARBA00023125"/>
    </source>
</evidence>
<keyword evidence="3" id="KW-0804">Transcription</keyword>
<organism evidence="6 7">
    <name type="scientific">Thermobifida alba</name>
    <name type="common">Thermomonospora alba</name>
    <dbReference type="NCBI Taxonomy" id="53522"/>
    <lineage>
        <taxon>Bacteria</taxon>
        <taxon>Bacillati</taxon>
        <taxon>Actinomycetota</taxon>
        <taxon>Actinomycetes</taxon>
        <taxon>Streptosporangiales</taxon>
        <taxon>Nocardiopsidaceae</taxon>
        <taxon>Thermobifida</taxon>
    </lineage>
</organism>
<evidence type="ECO:0000313" key="7">
    <source>
        <dbReference type="Proteomes" id="UP000832041"/>
    </source>
</evidence>
<dbReference type="SUPFAM" id="SSF46689">
    <property type="entry name" value="Homeodomain-like"/>
    <property type="match status" value="1"/>
</dbReference>